<organism evidence="2 3">
    <name type="scientific">Yoonia rosea</name>
    <dbReference type="NCBI Taxonomy" id="287098"/>
    <lineage>
        <taxon>Bacteria</taxon>
        <taxon>Pseudomonadati</taxon>
        <taxon>Pseudomonadota</taxon>
        <taxon>Alphaproteobacteria</taxon>
        <taxon>Rhodobacterales</taxon>
        <taxon>Paracoccaceae</taxon>
        <taxon>Yoonia</taxon>
    </lineage>
</organism>
<accession>A0A1R3XJY2</accession>
<evidence type="ECO:0000313" key="2">
    <source>
        <dbReference type="EMBL" id="SIT91934.1"/>
    </source>
</evidence>
<proteinExistence type="predicted"/>
<feature type="region of interest" description="Disordered" evidence="1">
    <location>
        <begin position="1"/>
        <end position="46"/>
    </location>
</feature>
<dbReference type="Proteomes" id="UP000186997">
    <property type="component" value="Unassembled WGS sequence"/>
</dbReference>
<evidence type="ECO:0000256" key="1">
    <source>
        <dbReference type="SAM" id="MobiDB-lite"/>
    </source>
</evidence>
<dbReference type="AlphaFoldDB" id="A0A1R3XJY2"/>
<reference evidence="3" key="1">
    <citation type="submission" date="2017-01" db="EMBL/GenBank/DDBJ databases">
        <authorList>
            <person name="Varghese N."/>
            <person name="Submissions S."/>
        </authorList>
    </citation>
    <scope>NUCLEOTIDE SEQUENCE [LARGE SCALE GENOMIC DNA]</scope>
    <source>
        <strain evidence="3">DSM 29591</strain>
    </source>
</reference>
<gene>
    <name evidence="2" type="ORF">SAMN05421665_3521</name>
</gene>
<name>A0A1R3XJY2_9RHOB</name>
<dbReference type="RefSeq" id="WP_165689347.1">
    <property type="nucleotide sequence ID" value="NZ_FTPR01000004.1"/>
</dbReference>
<sequence>MKGITMSFKDLSTQKTPDAAVKTPKTETVAAKPDAKAPEAKAPAKS</sequence>
<dbReference type="EMBL" id="FTPR01000004">
    <property type="protein sequence ID" value="SIT91934.1"/>
    <property type="molecule type" value="Genomic_DNA"/>
</dbReference>
<dbReference type="STRING" id="287098.SAMN05421665_3521"/>
<evidence type="ECO:0000313" key="3">
    <source>
        <dbReference type="Proteomes" id="UP000186997"/>
    </source>
</evidence>
<protein>
    <submittedName>
        <fullName evidence="2">Uncharacterized protein</fullName>
    </submittedName>
</protein>
<keyword evidence="3" id="KW-1185">Reference proteome</keyword>